<feature type="domain" description="N-acetyltransferase" evidence="1">
    <location>
        <begin position="55"/>
        <end position="214"/>
    </location>
</feature>
<dbReference type="Proteomes" id="UP000704467">
    <property type="component" value="Unassembled WGS sequence"/>
</dbReference>
<evidence type="ECO:0000313" key="2">
    <source>
        <dbReference type="EMBL" id="NKC03641.1"/>
    </source>
</evidence>
<dbReference type="PROSITE" id="PS51186">
    <property type="entry name" value="GNAT"/>
    <property type="match status" value="1"/>
</dbReference>
<gene>
    <name evidence="2" type="ORF">HED55_11020</name>
</gene>
<keyword evidence="3" id="KW-1185">Reference proteome</keyword>
<comment type="caution">
    <text evidence="2">The sequence shown here is derived from an EMBL/GenBank/DDBJ whole genome shotgun (WGS) entry which is preliminary data.</text>
</comment>
<dbReference type="InterPro" id="IPR016181">
    <property type="entry name" value="Acyl_CoA_acyltransferase"/>
</dbReference>
<dbReference type="InterPro" id="IPR000182">
    <property type="entry name" value="GNAT_dom"/>
</dbReference>
<dbReference type="RefSeq" id="WP_078340916.1">
    <property type="nucleotide sequence ID" value="NZ_JBHEEQ010000029.1"/>
</dbReference>
<sequence>MVVDVLEEDSYAESCTSRRERFADFSPGLAADLESELAPELAPELDCPVLVTERLVLRPPHVEDVDAISYLANNLRVSGMLTRMPHPYTRENAVDFVERVRKGEMGNCIYAITQAETGIFMGCCGIHANKHGDGLEIGYWLGEPYWGHGFATEAAHSLIDLVFRATAIDRLHISCRATNNGSRRVIHKCGFQFSNMGMSDTLAAGNVPVERYVLDRRTWIGLRSWQS</sequence>
<organism evidence="2 3">
    <name type="scientific">Brucella haematophila</name>
    <dbReference type="NCBI Taxonomy" id="419474"/>
    <lineage>
        <taxon>Bacteria</taxon>
        <taxon>Pseudomonadati</taxon>
        <taxon>Pseudomonadota</taxon>
        <taxon>Alphaproteobacteria</taxon>
        <taxon>Hyphomicrobiales</taxon>
        <taxon>Brucellaceae</taxon>
        <taxon>Brucella/Ochrobactrum group</taxon>
        <taxon>Brucella</taxon>
    </lineage>
</organism>
<accession>A0ABX1DML5</accession>
<dbReference type="InterPro" id="IPR051531">
    <property type="entry name" value="N-acetyltransferase"/>
</dbReference>
<dbReference type="PANTHER" id="PTHR43792">
    <property type="entry name" value="GNAT FAMILY, PUTATIVE (AFU_ORTHOLOGUE AFUA_3G00765)-RELATED-RELATED"/>
    <property type="match status" value="1"/>
</dbReference>
<protein>
    <submittedName>
        <fullName evidence="2">GNAT family N-acetyltransferase</fullName>
    </submittedName>
</protein>
<evidence type="ECO:0000259" key="1">
    <source>
        <dbReference type="PROSITE" id="PS51186"/>
    </source>
</evidence>
<evidence type="ECO:0000313" key="3">
    <source>
        <dbReference type="Proteomes" id="UP000704467"/>
    </source>
</evidence>
<dbReference type="Pfam" id="PF13302">
    <property type="entry name" value="Acetyltransf_3"/>
    <property type="match status" value="1"/>
</dbReference>
<name>A0ABX1DML5_9HYPH</name>
<dbReference type="Gene3D" id="3.40.630.30">
    <property type="match status" value="1"/>
</dbReference>
<reference evidence="2 3" key="1">
    <citation type="submission" date="2020-03" db="EMBL/GenBank/DDBJ databases">
        <title>Whole genome sequencing of clinical and environmental type strains of Ochrobactrum.</title>
        <authorList>
            <person name="Dharne M."/>
        </authorList>
    </citation>
    <scope>NUCLEOTIDE SEQUENCE [LARGE SCALE GENOMIC DNA]</scope>
    <source>
        <strain evidence="2 3">CIP 109452</strain>
    </source>
</reference>
<dbReference type="EMBL" id="JAAVLN010000001">
    <property type="protein sequence ID" value="NKC03641.1"/>
    <property type="molecule type" value="Genomic_DNA"/>
</dbReference>
<dbReference type="SUPFAM" id="SSF55729">
    <property type="entry name" value="Acyl-CoA N-acyltransferases (Nat)"/>
    <property type="match status" value="1"/>
</dbReference>
<proteinExistence type="predicted"/>